<dbReference type="InterPro" id="IPR003141">
    <property type="entry name" value="Pol/His_phosphatase_N"/>
</dbReference>
<dbReference type="CDD" id="cd07438">
    <property type="entry name" value="PHP_HisPPase_AMP"/>
    <property type="match status" value="1"/>
</dbReference>
<evidence type="ECO:0000313" key="3">
    <source>
        <dbReference type="Proteomes" id="UP000682811"/>
    </source>
</evidence>
<dbReference type="Pfam" id="PF02811">
    <property type="entry name" value="PHP"/>
    <property type="match status" value="1"/>
</dbReference>
<proteinExistence type="predicted"/>
<organism evidence="2 3">
    <name type="scientific">Paenibacillus azoreducens</name>
    <dbReference type="NCBI Taxonomy" id="116718"/>
    <lineage>
        <taxon>Bacteria</taxon>
        <taxon>Bacillati</taxon>
        <taxon>Bacillota</taxon>
        <taxon>Bacilli</taxon>
        <taxon>Bacillales</taxon>
        <taxon>Paenibacillaceae</taxon>
        <taxon>Paenibacillus</taxon>
    </lineage>
</organism>
<feature type="domain" description="Polymerase/histidinol phosphatase N-terminal" evidence="1">
    <location>
        <begin position="28"/>
        <end position="93"/>
    </location>
</feature>
<dbReference type="InterPro" id="IPR016195">
    <property type="entry name" value="Pol/histidinol_Pase-like"/>
</dbReference>
<comment type="caution">
    <text evidence="2">The sequence shown here is derived from an EMBL/GenBank/DDBJ whole genome shotgun (WGS) entry which is preliminary data.</text>
</comment>
<dbReference type="GO" id="GO:0004534">
    <property type="term" value="F:5'-3' RNA exonuclease activity"/>
    <property type="evidence" value="ECO:0007669"/>
    <property type="project" value="TreeGrafter"/>
</dbReference>
<protein>
    <submittedName>
        <fullName evidence="2">Phosphatase</fullName>
    </submittedName>
</protein>
<dbReference type="SMART" id="SM00481">
    <property type="entry name" value="POLIIIAc"/>
    <property type="match status" value="1"/>
</dbReference>
<dbReference type="EMBL" id="BORT01000048">
    <property type="protein sequence ID" value="GIO51280.1"/>
    <property type="molecule type" value="Genomic_DNA"/>
</dbReference>
<dbReference type="SUPFAM" id="SSF89550">
    <property type="entry name" value="PHP domain-like"/>
    <property type="match status" value="1"/>
</dbReference>
<dbReference type="GO" id="GO:0035312">
    <property type="term" value="F:5'-3' DNA exonuclease activity"/>
    <property type="evidence" value="ECO:0007669"/>
    <property type="project" value="TreeGrafter"/>
</dbReference>
<dbReference type="PANTHER" id="PTHR42924">
    <property type="entry name" value="EXONUCLEASE"/>
    <property type="match status" value="1"/>
</dbReference>
<dbReference type="Proteomes" id="UP000682811">
    <property type="component" value="Unassembled WGS sequence"/>
</dbReference>
<dbReference type="AlphaFoldDB" id="A0A920CUF4"/>
<name>A0A920CUF4_9BACL</name>
<evidence type="ECO:0000313" key="2">
    <source>
        <dbReference type="EMBL" id="GIO51280.1"/>
    </source>
</evidence>
<dbReference type="Gene3D" id="1.10.150.650">
    <property type="match status" value="1"/>
</dbReference>
<gene>
    <name evidence="2" type="ORF">J34TS1_60450</name>
</gene>
<dbReference type="InterPro" id="IPR052018">
    <property type="entry name" value="PHP_domain"/>
</dbReference>
<sequence length="307" mass="34393">MRIGLKRLSAQRFRFVESMDKVVLKIKTELHCHTNISDGSYSFEQLAEAALKEDIRVLAVTNHDTTQGLALMAEQGGSLGLEIIPAIEISACDRERKTKVHILGYFIEPGHPALERLCAPMIAKRHETSRLMVERLAEAGYRITWDQVQRYALGGTGVYKQHIMHALIDEGYAVSIYGELYKKLFAKGQNGEAGIAHIPLEYLHARDAIDAILQAGGVPVLAHPGQYGNFDYIRDLVGMGLQGIEVWHPLHDQEDEERAKEYARRYDLVMTGGSDFHGFYGEKEVLLGSKDPGLACVDELRKRKIHA</sequence>
<evidence type="ECO:0000259" key="1">
    <source>
        <dbReference type="SMART" id="SM00481"/>
    </source>
</evidence>
<dbReference type="Gene3D" id="3.20.20.140">
    <property type="entry name" value="Metal-dependent hydrolases"/>
    <property type="match status" value="1"/>
</dbReference>
<accession>A0A920CUF4</accession>
<dbReference type="PANTHER" id="PTHR42924:SF3">
    <property type="entry name" value="POLYMERASE_HISTIDINOL PHOSPHATASE N-TERMINAL DOMAIN-CONTAINING PROTEIN"/>
    <property type="match status" value="1"/>
</dbReference>
<dbReference type="InterPro" id="IPR004013">
    <property type="entry name" value="PHP_dom"/>
</dbReference>
<reference evidence="2 3" key="1">
    <citation type="submission" date="2021-03" db="EMBL/GenBank/DDBJ databases">
        <title>Antimicrobial resistance genes in bacteria isolated from Japanese honey, and their potential for conferring macrolide and lincosamide resistance in the American foulbrood pathogen Paenibacillus larvae.</title>
        <authorList>
            <person name="Okamoto M."/>
            <person name="Kumagai M."/>
            <person name="Kanamori H."/>
            <person name="Takamatsu D."/>
        </authorList>
    </citation>
    <scope>NUCLEOTIDE SEQUENCE [LARGE SCALE GENOMIC DNA]</scope>
    <source>
        <strain evidence="2 3">J34TS1</strain>
    </source>
</reference>
<keyword evidence="3" id="KW-1185">Reference proteome</keyword>